<organism evidence="3 4">
    <name type="scientific">Arthrobacter methylotrophus</name>
    <dbReference type="NCBI Taxonomy" id="121291"/>
    <lineage>
        <taxon>Bacteria</taxon>
        <taxon>Bacillati</taxon>
        <taxon>Actinomycetota</taxon>
        <taxon>Actinomycetes</taxon>
        <taxon>Micrococcales</taxon>
        <taxon>Micrococcaceae</taxon>
        <taxon>Arthrobacter</taxon>
    </lineage>
</organism>
<dbReference type="PANTHER" id="PTHR46797">
    <property type="entry name" value="HTH-TYPE TRANSCRIPTIONAL REGULATOR"/>
    <property type="match status" value="1"/>
</dbReference>
<evidence type="ECO:0000313" key="3">
    <source>
        <dbReference type="EMBL" id="MFB9713602.1"/>
    </source>
</evidence>
<dbReference type="InterPro" id="IPR013096">
    <property type="entry name" value="Cupin_2"/>
</dbReference>
<keyword evidence="1" id="KW-0238">DNA-binding</keyword>
<dbReference type="InterPro" id="IPR050807">
    <property type="entry name" value="TransReg_Diox_bact_type"/>
</dbReference>
<protein>
    <submittedName>
        <fullName evidence="3">Helix-turn-helix domain-containing protein</fullName>
    </submittedName>
</protein>
<accession>A0ABV5UM52</accession>
<dbReference type="SMART" id="SM00530">
    <property type="entry name" value="HTH_XRE"/>
    <property type="match status" value="1"/>
</dbReference>
<evidence type="ECO:0000259" key="2">
    <source>
        <dbReference type="PROSITE" id="PS50943"/>
    </source>
</evidence>
<dbReference type="CDD" id="cd00093">
    <property type="entry name" value="HTH_XRE"/>
    <property type="match status" value="1"/>
</dbReference>
<dbReference type="InterPro" id="IPR014710">
    <property type="entry name" value="RmlC-like_jellyroll"/>
</dbReference>
<keyword evidence="4" id="KW-1185">Reference proteome</keyword>
<dbReference type="SUPFAM" id="SSF51182">
    <property type="entry name" value="RmlC-like cupins"/>
    <property type="match status" value="1"/>
</dbReference>
<dbReference type="InterPro" id="IPR011051">
    <property type="entry name" value="RmlC_Cupin_sf"/>
</dbReference>
<comment type="caution">
    <text evidence="3">The sequence shown here is derived from an EMBL/GenBank/DDBJ whole genome shotgun (WGS) entry which is preliminary data.</text>
</comment>
<evidence type="ECO:0000256" key="1">
    <source>
        <dbReference type="ARBA" id="ARBA00023125"/>
    </source>
</evidence>
<reference evidence="3 4" key="1">
    <citation type="submission" date="2024-09" db="EMBL/GenBank/DDBJ databases">
        <authorList>
            <person name="Sun Q."/>
            <person name="Mori K."/>
        </authorList>
    </citation>
    <scope>NUCLEOTIDE SEQUENCE [LARGE SCALE GENOMIC DNA]</scope>
    <source>
        <strain evidence="3 4">JCM 13519</strain>
    </source>
</reference>
<dbReference type="RefSeq" id="WP_345052717.1">
    <property type="nucleotide sequence ID" value="NZ_BAABED010000001.1"/>
</dbReference>
<gene>
    <name evidence="3" type="ORF">ACFFPI_05475</name>
</gene>
<dbReference type="InterPro" id="IPR001387">
    <property type="entry name" value="Cro/C1-type_HTH"/>
</dbReference>
<name>A0ABV5UM52_9MICC</name>
<feature type="domain" description="HTH cro/C1-type" evidence="2">
    <location>
        <begin position="12"/>
        <end position="66"/>
    </location>
</feature>
<dbReference type="PROSITE" id="PS50943">
    <property type="entry name" value="HTH_CROC1"/>
    <property type="match status" value="1"/>
</dbReference>
<dbReference type="Gene3D" id="2.60.120.10">
    <property type="entry name" value="Jelly Rolls"/>
    <property type="match status" value="1"/>
</dbReference>
<dbReference type="Pfam" id="PF07883">
    <property type="entry name" value="Cupin_2"/>
    <property type="match status" value="1"/>
</dbReference>
<dbReference type="InterPro" id="IPR010982">
    <property type="entry name" value="Lambda_DNA-bd_dom_sf"/>
</dbReference>
<proteinExistence type="predicted"/>
<dbReference type="Pfam" id="PF01381">
    <property type="entry name" value="HTH_3"/>
    <property type="match status" value="1"/>
</dbReference>
<dbReference type="Proteomes" id="UP001589536">
    <property type="component" value="Unassembled WGS sequence"/>
</dbReference>
<dbReference type="PANTHER" id="PTHR46797:SF1">
    <property type="entry name" value="METHYLPHOSPHONATE SYNTHASE"/>
    <property type="match status" value="1"/>
</dbReference>
<dbReference type="SUPFAM" id="SSF47413">
    <property type="entry name" value="lambda repressor-like DNA-binding domains"/>
    <property type="match status" value="1"/>
</dbReference>
<dbReference type="CDD" id="cd02209">
    <property type="entry name" value="cupin_XRE_C"/>
    <property type="match status" value="1"/>
</dbReference>
<dbReference type="Gene3D" id="1.10.260.40">
    <property type="entry name" value="lambda repressor-like DNA-binding domains"/>
    <property type="match status" value="1"/>
</dbReference>
<dbReference type="EMBL" id="JBHMBH010000012">
    <property type="protein sequence ID" value="MFB9713602.1"/>
    <property type="molecule type" value="Genomic_DNA"/>
</dbReference>
<sequence length="190" mass="20421">MSDHIDALAANVRRLRETHGLSLSQLGERSGIAKATLFKVERGRTNPTLDTLIAIADTFDVTVPDLIAVPARALVDVVRAGEGEDISDDASTGFVLRSQVIGAGTMEIHVQVFQKNKSETSASHGAGAREHVFVKSGTIRVGPVGEEVEISEGDYATYPADRTHRWQAVDADACVWIVHTFPRAAAFNDA</sequence>
<evidence type="ECO:0000313" key="4">
    <source>
        <dbReference type="Proteomes" id="UP001589536"/>
    </source>
</evidence>